<name>A0AC58TCJ2_TOBAC</name>
<proteinExistence type="predicted"/>
<evidence type="ECO:0000313" key="1">
    <source>
        <dbReference type="Proteomes" id="UP000790787"/>
    </source>
</evidence>
<accession>A0AC58TCJ2</accession>
<dbReference type="RefSeq" id="XP_075094929.1">
    <property type="nucleotide sequence ID" value="XM_075238828.1"/>
</dbReference>
<reference evidence="2" key="2">
    <citation type="submission" date="2025-08" db="UniProtKB">
        <authorList>
            <consortium name="RefSeq"/>
        </authorList>
    </citation>
    <scope>IDENTIFICATION</scope>
    <source>
        <tissue evidence="2">Leaf</tissue>
    </source>
</reference>
<gene>
    <name evidence="2" type="primary">LOC142173325</name>
</gene>
<keyword evidence="1" id="KW-1185">Reference proteome</keyword>
<evidence type="ECO:0000313" key="2">
    <source>
        <dbReference type="RefSeq" id="XP_075094929.1"/>
    </source>
</evidence>
<organism evidence="1 2">
    <name type="scientific">Nicotiana tabacum</name>
    <name type="common">Common tobacco</name>
    <dbReference type="NCBI Taxonomy" id="4097"/>
    <lineage>
        <taxon>Eukaryota</taxon>
        <taxon>Viridiplantae</taxon>
        <taxon>Streptophyta</taxon>
        <taxon>Embryophyta</taxon>
        <taxon>Tracheophyta</taxon>
        <taxon>Spermatophyta</taxon>
        <taxon>Magnoliopsida</taxon>
        <taxon>eudicotyledons</taxon>
        <taxon>Gunneridae</taxon>
        <taxon>Pentapetalae</taxon>
        <taxon>asterids</taxon>
        <taxon>lamiids</taxon>
        <taxon>Solanales</taxon>
        <taxon>Solanaceae</taxon>
        <taxon>Nicotianoideae</taxon>
        <taxon>Nicotianeae</taxon>
        <taxon>Nicotiana</taxon>
    </lineage>
</organism>
<protein>
    <submittedName>
        <fullName evidence="2">F-box/LRR-repeat/kelch-repeat protein At1g11620</fullName>
    </submittedName>
</protein>
<sequence length="472" mass="54065">MGANIVEDSPHNNKKMNKASGPKSNPSKKRFNGTCYNYGKARHKSADSRAPKKDKKKGQANIDKKHEDVDDLCSFLPKKHNREMESKSRATSEAEMIISFTVLSKDVAMDIFSRLPTKSLGKLRCVCKEWKTLISDPVFKSLHRARSSQKPNIIFVHSRSATANQSSCTTTTTTSRVRTSPNFDCSTRLCMSLVDFDGNHNFDFTLTFDGWVNLLPSKGELICFVGTEGCSVYNPSSRELVKLACCTIIPPTCNGSAFGYIKERNEYILVNARGIDNDTGCEVMRWTDGCCLKDRSWKVISAKCPYYLRSWGFLVDDMFYWIGYRDKNNDFKIDAIVSFDLGKEEFGTMRLPEGRFHPERALLLMEMKEMLCLVDLSEDNSTMDIWMLKDSKNYMWVKEYRIDLGIFSLSKRFITPMDHREGKILMNVIVKSESHLEWYDVENKCFKRIDNLRSRGWMWCGLCTDGLFSLGS</sequence>
<dbReference type="Proteomes" id="UP000790787">
    <property type="component" value="Chromosome 19"/>
</dbReference>
<reference evidence="1" key="1">
    <citation type="journal article" date="2014" name="Nat. Commun.">
        <title>The tobacco genome sequence and its comparison with those of tomato and potato.</title>
        <authorList>
            <person name="Sierro N."/>
            <person name="Battey J.N."/>
            <person name="Ouadi S."/>
            <person name="Bakaher N."/>
            <person name="Bovet L."/>
            <person name="Willig A."/>
            <person name="Goepfert S."/>
            <person name="Peitsch M.C."/>
            <person name="Ivanov N.V."/>
        </authorList>
    </citation>
    <scope>NUCLEOTIDE SEQUENCE [LARGE SCALE GENOMIC DNA]</scope>
</reference>